<keyword evidence="1" id="KW-1133">Transmembrane helix</keyword>
<comment type="caution">
    <text evidence="2">The sequence shown here is derived from an EMBL/GenBank/DDBJ whole genome shotgun (WGS) entry which is preliminary data.</text>
</comment>
<proteinExistence type="predicted"/>
<gene>
    <name evidence="2" type="ORF">IAA64_12960</name>
</gene>
<dbReference type="Proteomes" id="UP000886884">
    <property type="component" value="Unassembled WGS sequence"/>
</dbReference>
<protein>
    <submittedName>
        <fullName evidence="2">Uncharacterized protein</fullName>
    </submittedName>
</protein>
<dbReference type="AlphaFoldDB" id="A0A9D1PA20"/>
<sequence length="73" mass="8161">MRKMDKWFVGAPRYWFLVGALWCAAAVVSLWEGRAPVAAVPLFAAAAISFAVDARKCWLQSGRNFSARKTMPR</sequence>
<reference evidence="2" key="1">
    <citation type="submission" date="2020-10" db="EMBL/GenBank/DDBJ databases">
        <authorList>
            <person name="Gilroy R."/>
        </authorList>
    </citation>
    <scope>NUCLEOTIDE SEQUENCE</scope>
    <source>
        <strain evidence="2">CHK183-6373</strain>
    </source>
</reference>
<organism evidence="2 3">
    <name type="scientific">Candidatus Ornithocaccomicrobium faecavium</name>
    <dbReference type="NCBI Taxonomy" id="2840890"/>
    <lineage>
        <taxon>Bacteria</taxon>
        <taxon>Bacillati</taxon>
        <taxon>Bacillota</taxon>
        <taxon>Clostridia</taxon>
        <taxon>Candidatus Ornithocaccomicrobium</taxon>
    </lineage>
</organism>
<evidence type="ECO:0000313" key="3">
    <source>
        <dbReference type="Proteomes" id="UP000886884"/>
    </source>
</evidence>
<keyword evidence="1" id="KW-0812">Transmembrane</keyword>
<accession>A0A9D1PA20</accession>
<evidence type="ECO:0000313" key="2">
    <source>
        <dbReference type="EMBL" id="HIV28866.1"/>
    </source>
</evidence>
<keyword evidence="1" id="KW-0472">Membrane</keyword>
<evidence type="ECO:0000256" key="1">
    <source>
        <dbReference type="SAM" id="Phobius"/>
    </source>
</evidence>
<feature type="transmembrane region" description="Helical" evidence="1">
    <location>
        <begin position="12"/>
        <end position="31"/>
    </location>
</feature>
<reference evidence="2" key="2">
    <citation type="journal article" date="2021" name="PeerJ">
        <title>Extensive microbial diversity within the chicken gut microbiome revealed by metagenomics and culture.</title>
        <authorList>
            <person name="Gilroy R."/>
            <person name="Ravi A."/>
            <person name="Getino M."/>
            <person name="Pursley I."/>
            <person name="Horton D.L."/>
            <person name="Alikhan N.F."/>
            <person name="Baker D."/>
            <person name="Gharbi K."/>
            <person name="Hall N."/>
            <person name="Watson M."/>
            <person name="Adriaenssens E.M."/>
            <person name="Foster-Nyarko E."/>
            <person name="Jarju S."/>
            <person name="Secka A."/>
            <person name="Antonio M."/>
            <person name="Oren A."/>
            <person name="Chaudhuri R.R."/>
            <person name="La Ragione R."/>
            <person name="Hildebrand F."/>
            <person name="Pallen M.J."/>
        </authorList>
    </citation>
    <scope>NUCLEOTIDE SEQUENCE</scope>
    <source>
        <strain evidence="2">CHK183-6373</strain>
    </source>
</reference>
<feature type="transmembrane region" description="Helical" evidence="1">
    <location>
        <begin position="37"/>
        <end position="54"/>
    </location>
</feature>
<name>A0A9D1PA20_9FIRM</name>
<dbReference type="EMBL" id="DVOT01000234">
    <property type="protein sequence ID" value="HIV28866.1"/>
    <property type="molecule type" value="Genomic_DNA"/>
</dbReference>